<feature type="transmembrane region" description="Helical" evidence="1">
    <location>
        <begin position="17"/>
        <end position="36"/>
    </location>
</feature>
<evidence type="ECO:0000313" key="3">
    <source>
        <dbReference type="EMBL" id="MBF6356786.1"/>
    </source>
</evidence>
<keyword evidence="4" id="KW-1185">Reference proteome</keyword>
<keyword evidence="1" id="KW-0472">Membrane</keyword>
<name>A0ABS0DEA5_9NOCA</name>
<reference evidence="3 4" key="1">
    <citation type="submission" date="2020-10" db="EMBL/GenBank/DDBJ databases">
        <title>Identification of Nocardia species via Next-generation sequencing and recognition of intraspecies genetic diversity.</title>
        <authorList>
            <person name="Li P."/>
            <person name="Li P."/>
            <person name="Lu B."/>
        </authorList>
    </citation>
    <scope>NUCLEOTIDE SEQUENCE [LARGE SCALE GENOMIC DNA]</scope>
    <source>
        <strain evidence="3 4">BJ06-0143</strain>
    </source>
</reference>
<dbReference type="RefSeq" id="WP_195003767.1">
    <property type="nucleotide sequence ID" value="NZ_JADLQN010000003.1"/>
</dbReference>
<feature type="domain" description="Low molecular weight protein antigen 6 PH" evidence="2">
    <location>
        <begin position="62"/>
        <end position="144"/>
    </location>
</feature>
<dbReference type="Pfam" id="PF10756">
    <property type="entry name" value="bPH_6"/>
    <property type="match status" value="1"/>
</dbReference>
<organism evidence="3 4">
    <name type="scientific">Nocardia higoensis</name>
    <dbReference type="NCBI Taxonomy" id="228599"/>
    <lineage>
        <taxon>Bacteria</taxon>
        <taxon>Bacillati</taxon>
        <taxon>Actinomycetota</taxon>
        <taxon>Actinomycetes</taxon>
        <taxon>Mycobacteriales</taxon>
        <taxon>Nocardiaceae</taxon>
        <taxon>Nocardia</taxon>
    </lineage>
</organism>
<feature type="transmembrane region" description="Helical" evidence="1">
    <location>
        <begin position="42"/>
        <end position="59"/>
    </location>
</feature>
<evidence type="ECO:0000313" key="4">
    <source>
        <dbReference type="Proteomes" id="UP000707731"/>
    </source>
</evidence>
<keyword evidence="1" id="KW-1133">Transmembrane helix</keyword>
<keyword evidence="1" id="KW-0812">Transmembrane</keyword>
<comment type="caution">
    <text evidence="3">The sequence shown here is derived from an EMBL/GenBank/DDBJ whole genome shotgun (WGS) entry which is preliminary data.</text>
</comment>
<gene>
    <name evidence="3" type="ORF">IU449_19930</name>
</gene>
<evidence type="ECO:0000256" key="1">
    <source>
        <dbReference type="SAM" id="Phobius"/>
    </source>
</evidence>
<accession>A0ABS0DEA5</accession>
<dbReference type="EMBL" id="JADLQN010000003">
    <property type="protein sequence ID" value="MBF6356786.1"/>
    <property type="molecule type" value="Genomic_DNA"/>
</dbReference>
<evidence type="ECO:0000259" key="2">
    <source>
        <dbReference type="Pfam" id="PF10756"/>
    </source>
</evidence>
<proteinExistence type="predicted"/>
<sequence>MNPESASRLTWSTPTPALVAVGIGGAVLAIAAFFAGDAPSKLIVGVAAAGLLGLTALGVRQRPRLEVRPGAEPRLIVRSLLGPTEYRPDELTRARIVSYRRLGRRTPMLEIDVRHGDGDRLLIFGRWDLGTNPENVFEALVVHRLAFLRD</sequence>
<dbReference type="Proteomes" id="UP000707731">
    <property type="component" value="Unassembled WGS sequence"/>
</dbReference>
<dbReference type="InterPro" id="IPR019692">
    <property type="entry name" value="CFP-6_PH"/>
</dbReference>
<protein>
    <submittedName>
        <fullName evidence="3">PH domain-containing protein</fullName>
    </submittedName>
</protein>